<dbReference type="TCDB" id="9.B.67.6.4">
    <property type="family name" value="the o-antigen polymerase (oap) family"/>
</dbReference>
<keyword evidence="8" id="KW-1185">Reference proteome</keyword>
<evidence type="ECO:0000313" key="8">
    <source>
        <dbReference type="Proteomes" id="UP000007487"/>
    </source>
</evidence>
<dbReference type="PANTHER" id="PTHR37422">
    <property type="entry name" value="TEICHURONIC ACID BIOSYNTHESIS PROTEIN TUAE"/>
    <property type="match status" value="1"/>
</dbReference>
<evidence type="ECO:0000256" key="1">
    <source>
        <dbReference type="ARBA" id="ARBA00004141"/>
    </source>
</evidence>
<evidence type="ECO:0000256" key="5">
    <source>
        <dbReference type="SAM" id="Phobius"/>
    </source>
</evidence>
<evidence type="ECO:0000313" key="7">
    <source>
        <dbReference type="EMBL" id="ADY29186.1"/>
    </source>
</evidence>
<name>F0RHE6_CELLC</name>
<proteinExistence type="predicted"/>
<feature type="transmembrane region" description="Helical" evidence="5">
    <location>
        <begin position="61"/>
        <end position="80"/>
    </location>
</feature>
<dbReference type="GO" id="GO:0016020">
    <property type="term" value="C:membrane"/>
    <property type="evidence" value="ECO:0007669"/>
    <property type="project" value="UniProtKB-SubCell"/>
</dbReference>
<dbReference type="InterPro" id="IPR051533">
    <property type="entry name" value="WaaL-like"/>
</dbReference>
<dbReference type="AlphaFoldDB" id="F0RHE6"/>
<feature type="transmembrane region" description="Helical" evidence="5">
    <location>
        <begin position="329"/>
        <end position="352"/>
    </location>
</feature>
<feature type="transmembrane region" description="Helical" evidence="5">
    <location>
        <begin position="118"/>
        <end position="143"/>
    </location>
</feature>
<dbReference type="EMBL" id="CP002534">
    <property type="protein sequence ID" value="ADY29186.1"/>
    <property type="molecule type" value="Genomic_DNA"/>
</dbReference>
<dbReference type="STRING" id="867900.Celly_1360"/>
<dbReference type="KEGG" id="cly:Celly_1360"/>
<feature type="domain" description="O-antigen ligase-related" evidence="6">
    <location>
        <begin position="205"/>
        <end position="345"/>
    </location>
</feature>
<comment type="subcellular location">
    <subcellularLocation>
        <location evidence="1">Membrane</location>
        <topology evidence="1">Multi-pass membrane protein</topology>
    </subcellularLocation>
</comment>
<gene>
    <name evidence="7" type="ordered locus">Celly_1360</name>
</gene>
<evidence type="ECO:0000256" key="4">
    <source>
        <dbReference type="ARBA" id="ARBA00023136"/>
    </source>
</evidence>
<dbReference type="Pfam" id="PF04932">
    <property type="entry name" value="Wzy_C"/>
    <property type="match status" value="1"/>
</dbReference>
<feature type="transmembrane region" description="Helical" evidence="5">
    <location>
        <begin position="163"/>
        <end position="188"/>
    </location>
</feature>
<reference evidence="7 8" key="1">
    <citation type="journal article" date="2011" name="Stand. Genomic Sci.">
        <title>Complete genome sequence of Cellulophaga lytica type strain (LIM- 21).</title>
        <authorList>
            <person name="Pati A."/>
            <person name="Abt B."/>
            <person name="Teshima H."/>
            <person name="Nolan M."/>
            <person name="Lapidus A."/>
            <person name="Lucas S."/>
            <person name="Hammon N."/>
            <person name="Deshpande S."/>
            <person name="Cheng J.F."/>
            <person name="Tapia R."/>
            <person name="Han C."/>
            <person name="Goodwin L."/>
            <person name="Pitluck S."/>
            <person name="Liolios K."/>
            <person name="Pagani I."/>
            <person name="Mavromatis K."/>
            <person name="Ovchinikova G."/>
            <person name="Chen A."/>
            <person name="Palaniappan K."/>
            <person name="Land M."/>
            <person name="Hauser L."/>
            <person name="Jeffries C.D."/>
            <person name="Detter J.C."/>
            <person name="Brambilla E.M."/>
            <person name="Kannan K.P."/>
            <person name="Rohde M."/>
            <person name="Spring S."/>
            <person name="Goker M."/>
            <person name="Woyke T."/>
            <person name="Bristow J."/>
            <person name="Eisen J.A."/>
            <person name="Markowitz V."/>
            <person name="Hugenholtz P."/>
            <person name="Kyrpides N.C."/>
            <person name="Klenk H.P."/>
            <person name="Ivanova N."/>
        </authorList>
    </citation>
    <scope>NUCLEOTIDE SEQUENCE [LARGE SCALE GENOMIC DNA]</scope>
    <source>
        <strain evidence="8">ATCC 23178 / DSM 7489 / JCM 8516 / NBRC 14961 / NCIMB 1423 / VKM B-1433 / Cy l20</strain>
    </source>
</reference>
<keyword evidence="4 5" id="KW-0472">Membrane</keyword>
<dbReference type="RefSeq" id="WP_013620933.1">
    <property type="nucleotide sequence ID" value="NC_015167.1"/>
</dbReference>
<dbReference type="PANTHER" id="PTHR37422:SF13">
    <property type="entry name" value="LIPOPOLYSACCHARIDE BIOSYNTHESIS PROTEIN PA4999-RELATED"/>
    <property type="match status" value="1"/>
</dbReference>
<evidence type="ECO:0000259" key="6">
    <source>
        <dbReference type="Pfam" id="PF04932"/>
    </source>
</evidence>
<keyword evidence="2 5" id="KW-0812">Transmembrane</keyword>
<sequence>MYTKYSMASRLKNIYLISIFLVLISLPLSMRFNNFVLGFSVLLFIIRYFKDKNFFQPKRVLNINTMLVVSLCLIEVLGLLNTENLGKGIKEIESSLSFLFIPLLFLSNDFNDKKNIEYCYFSIIIGSTLLVLISWVCIGMSFIAKYDFSITYLFSNEYTYIGLAKYVGAHPSYLSLIIIFSIGLLFPVNDRNYKRRNVRIGLVCIHIIFLFQLLSRAAILYFIFVALLFLFKKRLWKHLALISLVFTFITYHGYRNEYTKNRIDSFVSIFKEDTKSWRFERMKLMFEIFEENPIIGVGTGDISNFRKDKYLDNKHFFAADKNYNAHNQLLEYLTTFGVIGGVLYFSIFFNFFYRCYKLKLWVYMFVLGAIFIISFTESIFERYMGVEFFAIITSLIVIKTLENNND</sequence>
<evidence type="ECO:0000256" key="3">
    <source>
        <dbReference type="ARBA" id="ARBA00022989"/>
    </source>
</evidence>
<dbReference type="Proteomes" id="UP000007487">
    <property type="component" value="Chromosome"/>
</dbReference>
<dbReference type="HOGENOM" id="CLU_677385_0_0_10"/>
<dbReference type="eggNOG" id="COG3307">
    <property type="taxonomic scope" value="Bacteria"/>
</dbReference>
<accession>F0RHE6</accession>
<dbReference type="OrthoDB" id="1093278at2"/>
<evidence type="ECO:0000256" key="2">
    <source>
        <dbReference type="ARBA" id="ARBA00022692"/>
    </source>
</evidence>
<feature type="transmembrane region" description="Helical" evidence="5">
    <location>
        <begin position="358"/>
        <end position="376"/>
    </location>
</feature>
<dbReference type="InterPro" id="IPR007016">
    <property type="entry name" value="O-antigen_ligase-rel_domated"/>
</dbReference>
<feature type="transmembrane region" description="Helical" evidence="5">
    <location>
        <begin position="200"/>
        <end position="229"/>
    </location>
</feature>
<feature type="transmembrane region" description="Helical" evidence="5">
    <location>
        <begin position="235"/>
        <end position="254"/>
    </location>
</feature>
<feature type="transmembrane region" description="Helical" evidence="5">
    <location>
        <begin position="12"/>
        <end position="28"/>
    </location>
</feature>
<organism evidence="7 8">
    <name type="scientific">Cellulophaga lytica (strain ATCC 23178 / DSM 7489 / JCM 8516 / NBRC 14961 / NCIMB 1423 / VKM B-1433 / Cy l20)</name>
    <dbReference type="NCBI Taxonomy" id="867900"/>
    <lineage>
        <taxon>Bacteria</taxon>
        <taxon>Pseudomonadati</taxon>
        <taxon>Bacteroidota</taxon>
        <taxon>Flavobacteriia</taxon>
        <taxon>Flavobacteriales</taxon>
        <taxon>Flavobacteriaceae</taxon>
        <taxon>Cellulophaga</taxon>
    </lineage>
</organism>
<protein>
    <recommendedName>
        <fullName evidence="6">O-antigen ligase-related domain-containing protein</fullName>
    </recommendedName>
</protein>
<keyword evidence="3 5" id="KW-1133">Transmembrane helix</keyword>